<dbReference type="Proteomes" id="UP000076502">
    <property type="component" value="Unassembled WGS sequence"/>
</dbReference>
<protein>
    <submittedName>
        <fullName evidence="2">Uncharacterized protein</fullName>
    </submittedName>
</protein>
<evidence type="ECO:0000256" key="1">
    <source>
        <dbReference type="SAM" id="MobiDB-lite"/>
    </source>
</evidence>
<organism evidence="2 3">
    <name type="scientific">Dufourea novaeangliae</name>
    <name type="common">Sweat bee</name>
    <dbReference type="NCBI Taxonomy" id="178035"/>
    <lineage>
        <taxon>Eukaryota</taxon>
        <taxon>Metazoa</taxon>
        <taxon>Ecdysozoa</taxon>
        <taxon>Arthropoda</taxon>
        <taxon>Hexapoda</taxon>
        <taxon>Insecta</taxon>
        <taxon>Pterygota</taxon>
        <taxon>Neoptera</taxon>
        <taxon>Endopterygota</taxon>
        <taxon>Hymenoptera</taxon>
        <taxon>Apocrita</taxon>
        <taxon>Aculeata</taxon>
        <taxon>Apoidea</taxon>
        <taxon>Anthophila</taxon>
        <taxon>Halictidae</taxon>
        <taxon>Rophitinae</taxon>
        <taxon>Dufourea</taxon>
    </lineage>
</organism>
<keyword evidence="3" id="KW-1185">Reference proteome</keyword>
<gene>
    <name evidence="2" type="ORF">WN55_09696</name>
</gene>
<dbReference type="EMBL" id="KQ434783">
    <property type="protein sequence ID" value="KZC04897.1"/>
    <property type="molecule type" value="Genomic_DNA"/>
</dbReference>
<accession>A0A154NZ41</accession>
<evidence type="ECO:0000313" key="2">
    <source>
        <dbReference type="EMBL" id="KZC04897.1"/>
    </source>
</evidence>
<proteinExistence type="predicted"/>
<feature type="region of interest" description="Disordered" evidence="1">
    <location>
        <begin position="156"/>
        <end position="175"/>
    </location>
</feature>
<dbReference type="AlphaFoldDB" id="A0A154NZ41"/>
<name>A0A154NZ41_DUFNO</name>
<evidence type="ECO:0000313" key="3">
    <source>
        <dbReference type="Proteomes" id="UP000076502"/>
    </source>
</evidence>
<reference evidence="2 3" key="1">
    <citation type="submission" date="2015-07" db="EMBL/GenBank/DDBJ databases">
        <title>The genome of Dufourea novaeangliae.</title>
        <authorList>
            <person name="Pan H."/>
            <person name="Kapheim K."/>
        </authorList>
    </citation>
    <scope>NUCLEOTIDE SEQUENCE [LARGE SCALE GENOMIC DNA]</scope>
    <source>
        <strain evidence="2">0120121106</strain>
        <tissue evidence="2">Whole body</tissue>
    </source>
</reference>
<sequence length="319" mass="35500">MSLDLLLRANRMSNTKDPARPSVESIVPTIALVQMDFEGYMWPGLNLLRAGAPRARGAAGSGYCDAKNPPHANLRLRRYGSIRPAEDKARSWEFRNVAVNTSIFSKAFKAGIKSDTELRVHYSAKGDPSENQRVAWMPVRVPIGTQSAGIWTRPMEPVQRSGCRDSPRKKARHARKRIGYGKTVLSGADVEIAIAYIGLGRKGRNEEKEARKRALVCLARTYVAAATRFCERLAARAIRKRGRGERVSKRAGVWLEKPQPVKFDAEGSLDLALWGEFPSFQPKTIDIATFPEIVESVLRTVRPLGFPIAKGNGDYIWDV</sequence>